<dbReference type="EMBL" id="FR824194">
    <property type="protein sequence ID" value="CCA22274.1"/>
    <property type="molecule type" value="Genomic_DNA"/>
</dbReference>
<accession>F0WLU8</accession>
<dbReference type="AlphaFoldDB" id="F0WLU8"/>
<organism evidence="2">
    <name type="scientific">Albugo laibachii Nc14</name>
    <dbReference type="NCBI Taxonomy" id="890382"/>
    <lineage>
        <taxon>Eukaryota</taxon>
        <taxon>Sar</taxon>
        <taxon>Stramenopiles</taxon>
        <taxon>Oomycota</taxon>
        <taxon>Peronosporomycetes</taxon>
        <taxon>Albuginales</taxon>
        <taxon>Albuginaceae</taxon>
        <taxon>Albugo</taxon>
    </lineage>
</organism>
<reference evidence="2" key="2">
    <citation type="submission" date="2011-02" db="EMBL/GenBank/DDBJ databases">
        <authorList>
            <person name="MacLean D."/>
        </authorList>
    </citation>
    <scope>NUCLEOTIDE SEQUENCE</scope>
</reference>
<dbReference type="HOGENOM" id="CLU_944651_0_0_1"/>
<protein>
    <submittedName>
        <fullName evidence="2">AlNc14C149G7461 protein</fullName>
    </submittedName>
</protein>
<feature type="signal peptide" evidence="1">
    <location>
        <begin position="1"/>
        <end position="19"/>
    </location>
</feature>
<gene>
    <name evidence="2" type="primary">AlNc14C149G7461</name>
    <name evidence="2" type="ORF">ALNC14_084170</name>
</gene>
<evidence type="ECO:0000256" key="1">
    <source>
        <dbReference type="SAM" id="SignalP"/>
    </source>
</evidence>
<feature type="chain" id="PRO_5003263508" evidence="1">
    <location>
        <begin position="20"/>
        <end position="295"/>
    </location>
</feature>
<evidence type="ECO:0000313" key="2">
    <source>
        <dbReference type="EMBL" id="CCA22274.1"/>
    </source>
</evidence>
<name>F0WLU8_9STRA</name>
<proteinExistence type="predicted"/>
<sequence>MGMKHLACILLSLLCPGQSIDLYKTIYSTPALDALYEVHYQEVKFLSPSRRSAIFDLYATIEATSSRHTLAYQIRERKFAFKGEDVQVVFGFSGKVVFEDDDPDSRCIPSEVRIEYRVEIYENYQHLRGDLTRVRDITAKRRVKFQTIVKVIEEAYEMHSQDPIHTEGFQMPVTLWTNIVDKQMPDIKQCRKLQANLPNRLLHGMRPGERKDLRENAVKARSRLDEDTYTYHAKDIHTLESENMKSSHDIDIVMNDERDFYRLEQDKIRIAVATNDITKPLETYREICGPLEPLT</sequence>
<reference evidence="2" key="1">
    <citation type="journal article" date="2011" name="PLoS Biol.">
        <title>Gene gain and loss during evolution of obligate parasitism in the white rust pathogen of Arabidopsis thaliana.</title>
        <authorList>
            <person name="Kemen E."/>
            <person name="Gardiner A."/>
            <person name="Schultz-Larsen T."/>
            <person name="Kemen A.C."/>
            <person name="Balmuth A.L."/>
            <person name="Robert-Seilaniantz A."/>
            <person name="Bailey K."/>
            <person name="Holub E."/>
            <person name="Studholme D.J."/>
            <person name="Maclean D."/>
            <person name="Jones J.D."/>
        </authorList>
    </citation>
    <scope>NUCLEOTIDE SEQUENCE</scope>
</reference>
<keyword evidence="1" id="KW-0732">Signal</keyword>